<gene>
    <name evidence="13" type="ORF">H8K36_04165</name>
</gene>
<evidence type="ECO:0000256" key="1">
    <source>
        <dbReference type="ARBA" id="ARBA00023235"/>
    </source>
</evidence>
<dbReference type="SUPFAM" id="SSF55174">
    <property type="entry name" value="Alpha-L RNA-binding motif"/>
    <property type="match status" value="1"/>
</dbReference>
<proteinExistence type="predicted"/>
<dbReference type="PROSITE" id="PS50889">
    <property type="entry name" value="S4"/>
    <property type="match status" value="1"/>
</dbReference>
<dbReference type="PANTHER" id="PTHR47683">
    <property type="entry name" value="PSEUDOURIDINE SYNTHASE FAMILY PROTEIN-RELATED"/>
    <property type="match status" value="1"/>
</dbReference>
<keyword evidence="1" id="KW-0413">Isomerase</keyword>
<dbReference type="GO" id="GO:0000455">
    <property type="term" value="P:enzyme-directed rRNA pseudouridine synthesis"/>
    <property type="evidence" value="ECO:0007669"/>
    <property type="project" value="UniProtKB-ARBA"/>
</dbReference>
<organism evidence="13 14">
    <name type="scientific">Undibacterium nitidum</name>
    <dbReference type="NCBI Taxonomy" id="2762298"/>
    <lineage>
        <taxon>Bacteria</taxon>
        <taxon>Pseudomonadati</taxon>
        <taxon>Pseudomonadota</taxon>
        <taxon>Betaproteobacteria</taxon>
        <taxon>Burkholderiales</taxon>
        <taxon>Oxalobacteraceae</taxon>
        <taxon>Undibacterium</taxon>
    </lineage>
</organism>
<dbReference type="PANTHER" id="PTHR47683:SF4">
    <property type="entry name" value="PSEUDOURIDINE SYNTHASE"/>
    <property type="match status" value="1"/>
</dbReference>
<name>A0A923HUX3_9BURK</name>
<evidence type="ECO:0000256" key="10">
    <source>
        <dbReference type="PROSITE-ProRule" id="PRU00182"/>
    </source>
</evidence>
<dbReference type="SUPFAM" id="SSF55120">
    <property type="entry name" value="Pseudouridine synthase"/>
    <property type="match status" value="1"/>
</dbReference>
<dbReference type="EC" id="5.4.99.19" evidence="4"/>
<dbReference type="InterPro" id="IPR020103">
    <property type="entry name" value="PsdUridine_synth_cat_dom_sf"/>
</dbReference>
<dbReference type="InterPro" id="IPR036986">
    <property type="entry name" value="S4_RNA-bd_sf"/>
</dbReference>
<dbReference type="EMBL" id="JACOFZ010000001">
    <property type="protein sequence ID" value="MBC3880556.1"/>
    <property type="molecule type" value="Genomic_DNA"/>
</dbReference>
<dbReference type="CDD" id="cd02553">
    <property type="entry name" value="PseudoU_synth_RsuA"/>
    <property type="match status" value="1"/>
</dbReference>
<dbReference type="InterPro" id="IPR002942">
    <property type="entry name" value="S4_RNA-bd"/>
</dbReference>
<dbReference type="InterPro" id="IPR042092">
    <property type="entry name" value="PsdUridine_s_RsuA/RluB/E/F_cat"/>
</dbReference>
<comment type="function">
    <text evidence="3">Responsible for synthesis of pseudouridine from uracil-516 in 16S ribosomal RNA.</text>
</comment>
<dbReference type="RefSeq" id="WP_186914944.1">
    <property type="nucleotide sequence ID" value="NZ_JACOFZ010000001.1"/>
</dbReference>
<dbReference type="CDD" id="cd00165">
    <property type="entry name" value="S4"/>
    <property type="match status" value="1"/>
</dbReference>
<evidence type="ECO:0000259" key="11">
    <source>
        <dbReference type="Pfam" id="PF00849"/>
    </source>
</evidence>
<comment type="caution">
    <text evidence="13">The sequence shown here is derived from an EMBL/GenBank/DDBJ whole genome shotgun (WGS) entry which is preliminary data.</text>
</comment>
<dbReference type="GO" id="GO:0003723">
    <property type="term" value="F:RNA binding"/>
    <property type="evidence" value="ECO:0007669"/>
    <property type="project" value="UniProtKB-KW"/>
</dbReference>
<evidence type="ECO:0000313" key="13">
    <source>
        <dbReference type="EMBL" id="MBC3880556.1"/>
    </source>
</evidence>
<reference evidence="13" key="1">
    <citation type="submission" date="2020-08" db="EMBL/GenBank/DDBJ databases">
        <title>Novel species isolated from subtropical streams in China.</title>
        <authorList>
            <person name="Lu H."/>
        </authorList>
    </citation>
    <scope>NUCLEOTIDE SEQUENCE</scope>
    <source>
        <strain evidence="13">LX22W</strain>
    </source>
</reference>
<evidence type="ECO:0000256" key="4">
    <source>
        <dbReference type="ARBA" id="ARBA00038915"/>
    </source>
</evidence>
<dbReference type="Pfam" id="PF00849">
    <property type="entry name" value="PseudoU_synth_2"/>
    <property type="match status" value="1"/>
</dbReference>
<evidence type="ECO:0000259" key="12">
    <source>
        <dbReference type="Pfam" id="PF01479"/>
    </source>
</evidence>
<dbReference type="AlphaFoldDB" id="A0A923HUX3"/>
<evidence type="ECO:0000256" key="8">
    <source>
        <dbReference type="ARBA" id="ARBA00042844"/>
    </source>
</evidence>
<dbReference type="InterPro" id="IPR000748">
    <property type="entry name" value="PsdUridine_synth_RsuA/RluB/E/F"/>
</dbReference>
<dbReference type="InterPro" id="IPR020094">
    <property type="entry name" value="TruA/RsuA/RluB/E/F_N"/>
</dbReference>
<feature type="domain" description="RNA-binding S4" evidence="12">
    <location>
        <begin position="7"/>
        <end position="45"/>
    </location>
</feature>
<dbReference type="Gene3D" id="3.30.70.580">
    <property type="entry name" value="Pseudouridine synthase I, catalytic domain, N-terminal subdomain"/>
    <property type="match status" value="1"/>
</dbReference>
<evidence type="ECO:0000256" key="7">
    <source>
        <dbReference type="ARBA" id="ARBA00042589"/>
    </source>
</evidence>
<evidence type="ECO:0000256" key="3">
    <source>
        <dbReference type="ARBA" id="ARBA00037590"/>
    </source>
</evidence>
<dbReference type="NCBIfam" id="TIGR00093">
    <property type="entry name" value="pseudouridine synthase"/>
    <property type="match status" value="1"/>
</dbReference>
<dbReference type="Proteomes" id="UP000627446">
    <property type="component" value="Unassembled WGS sequence"/>
</dbReference>
<dbReference type="Gene3D" id="3.30.70.1560">
    <property type="entry name" value="Alpha-L RNA-binding motif"/>
    <property type="match status" value="1"/>
</dbReference>
<dbReference type="InterPro" id="IPR050343">
    <property type="entry name" value="RsuA_PseudoU_synthase"/>
</dbReference>
<feature type="domain" description="Pseudouridine synthase RsuA/RluA-like" evidence="11">
    <location>
        <begin position="65"/>
        <end position="196"/>
    </location>
</feature>
<evidence type="ECO:0000256" key="6">
    <source>
        <dbReference type="ARBA" id="ARBA00041336"/>
    </source>
</evidence>
<dbReference type="GO" id="GO:0160136">
    <property type="term" value="F:16S rRNA pseudouridine(516) synthase activity"/>
    <property type="evidence" value="ECO:0007669"/>
    <property type="project" value="UniProtKB-EC"/>
</dbReference>
<keyword evidence="10" id="KW-0694">RNA-binding</keyword>
<evidence type="ECO:0000256" key="2">
    <source>
        <dbReference type="ARBA" id="ARBA00036749"/>
    </source>
</evidence>
<dbReference type="Gene3D" id="3.10.290.10">
    <property type="entry name" value="RNA-binding S4 domain"/>
    <property type="match status" value="1"/>
</dbReference>
<sequence length="241" mass="27163">MSKLSFDRILQSQGFGTRKYCRELIEDGEVSINGEVHDNYKELIETEGLVFTIFEEEWTYRQHVYICLNKPANFECSRKPSHHPGVLTLLPDQLSWRDVQPVGRLDHDTTGMLLMSDDGPFIHMQSSPKRHIPKIYVATTAEPVTDDLVKELLGGVQLHDEPAPLAAQSCVRLSEFQLQIVLEQGKYHQVKRMLAAAGNHCAALTRTAIGQLQLASLGLEEGEWCYLDPEHLALLVPDSET</sequence>
<evidence type="ECO:0000256" key="5">
    <source>
        <dbReference type="ARBA" id="ARBA00041097"/>
    </source>
</evidence>
<dbReference type="InterPro" id="IPR006145">
    <property type="entry name" value="PsdUridine_synth_RsuA/RluA"/>
</dbReference>
<comment type="catalytic activity">
    <reaction evidence="2">
        <text>uridine(516) in 16S rRNA = pseudouridine(516) in 16S rRNA</text>
        <dbReference type="Rhea" id="RHEA:38867"/>
        <dbReference type="Rhea" id="RHEA-COMP:10089"/>
        <dbReference type="Rhea" id="RHEA-COMP:10090"/>
        <dbReference type="ChEBI" id="CHEBI:65314"/>
        <dbReference type="ChEBI" id="CHEBI:65315"/>
        <dbReference type="EC" id="5.4.99.19"/>
    </reaction>
</comment>
<evidence type="ECO:0000256" key="9">
    <source>
        <dbReference type="ARBA" id="ARBA00043143"/>
    </source>
</evidence>
<keyword evidence="14" id="KW-1185">Reference proteome</keyword>
<protein>
    <recommendedName>
        <fullName evidence="5">Ribosomal small subunit pseudouridine synthase A</fullName>
        <ecNumber evidence="4">5.4.99.19</ecNumber>
    </recommendedName>
    <alternativeName>
        <fullName evidence="7">16S pseudouridylate 516 synthase</fullName>
    </alternativeName>
    <alternativeName>
        <fullName evidence="6">16S rRNA pseudouridine(516) synthase</fullName>
    </alternativeName>
    <alternativeName>
        <fullName evidence="8">rRNA pseudouridylate synthase A</fullName>
    </alternativeName>
    <alternativeName>
        <fullName evidence="9">rRNA-uridine isomerase A</fullName>
    </alternativeName>
</protein>
<accession>A0A923HUX3</accession>
<evidence type="ECO:0000313" key="14">
    <source>
        <dbReference type="Proteomes" id="UP000627446"/>
    </source>
</evidence>
<dbReference type="Pfam" id="PF01479">
    <property type="entry name" value="S4"/>
    <property type="match status" value="1"/>
</dbReference>